<dbReference type="CDD" id="cd00200">
    <property type="entry name" value="WD40"/>
    <property type="match status" value="1"/>
</dbReference>
<dbReference type="PROSITE" id="PS50082">
    <property type="entry name" value="WD_REPEATS_2"/>
    <property type="match status" value="4"/>
</dbReference>
<dbReference type="InterPro" id="IPR001680">
    <property type="entry name" value="WD40_rpt"/>
</dbReference>
<name>A0A1E3NVE8_WICAA</name>
<dbReference type="PROSITE" id="PS50294">
    <property type="entry name" value="WD_REPEATS_REGION"/>
    <property type="match status" value="4"/>
</dbReference>
<feature type="repeat" description="WD" evidence="5">
    <location>
        <begin position="219"/>
        <end position="260"/>
    </location>
</feature>
<keyword evidence="6" id="KW-0507">mRNA processing</keyword>
<keyword evidence="9" id="KW-1185">Reference proteome</keyword>
<dbReference type="SUPFAM" id="SSF50978">
    <property type="entry name" value="WD40 repeat-like"/>
    <property type="match status" value="1"/>
</dbReference>
<gene>
    <name evidence="8" type="ORF">WICANDRAFT_35889</name>
</gene>
<evidence type="ECO:0000313" key="8">
    <source>
        <dbReference type="EMBL" id="ODQ57118.1"/>
    </source>
</evidence>
<dbReference type="Proteomes" id="UP000094112">
    <property type="component" value="Unassembled WGS sequence"/>
</dbReference>
<dbReference type="InterPro" id="IPR045245">
    <property type="entry name" value="Pfs2-like"/>
</dbReference>
<feature type="region of interest" description="Disordered" evidence="7">
    <location>
        <begin position="430"/>
        <end position="478"/>
    </location>
</feature>
<dbReference type="OrthoDB" id="16717at2759"/>
<feature type="compositionally biased region" description="Low complexity" evidence="7">
    <location>
        <begin position="430"/>
        <end position="453"/>
    </location>
</feature>
<dbReference type="InterPro" id="IPR015943">
    <property type="entry name" value="WD40/YVTN_repeat-like_dom_sf"/>
</dbReference>
<keyword evidence="1 5" id="KW-0853">WD repeat</keyword>
<organism evidence="8 9">
    <name type="scientific">Wickerhamomyces anomalus (strain ATCC 58044 / CBS 1984 / NCYC 433 / NRRL Y-366-8)</name>
    <name type="common">Yeast</name>
    <name type="synonym">Hansenula anomala</name>
    <dbReference type="NCBI Taxonomy" id="683960"/>
    <lineage>
        <taxon>Eukaryota</taxon>
        <taxon>Fungi</taxon>
        <taxon>Dikarya</taxon>
        <taxon>Ascomycota</taxon>
        <taxon>Saccharomycotina</taxon>
        <taxon>Saccharomycetes</taxon>
        <taxon>Phaffomycetales</taxon>
        <taxon>Wickerhamomycetaceae</taxon>
        <taxon>Wickerhamomyces</taxon>
    </lineage>
</organism>
<dbReference type="AlphaFoldDB" id="A0A1E3NVE8"/>
<evidence type="ECO:0000256" key="6">
    <source>
        <dbReference type="RuleBase" id="RU369034"/>
    </source>
</evidence>
<comment type="function">
    <text evidence="3">Required for 3'-end cleavage and polyadenylation of pre-mRNAs. Also involved in chromosome segregation where it has a role in chromosome attachment to the mitotic spindle.</text>
</comment>
<evidence type="ECO:0000256" key="5">
    <source>
        <dbReference type="PROSITE-ProRule" id="PRU00221"/>
    </source>
</evidence>
<feature type="repeat" description="WD" evidence="5">
    <location>
        <begin position="356"/>
        <end position="387"/>
    </location>
</feature>
<dbReference type="RefSeq" id="XP_019036325.1">
    <property type="nucleotide sequence ID" value="XM_019182367.1"/>
</dbReference>
<dbReference type="PANTHER" id="PTHR22836">
    <property type="entry name" value="WD40 REPEAT PROTEIN"/>
    <property type="match status" value="1"/>
</dbReference>
<feature type="repeat" description="WD" evidence="5">
    <location>
        <begin position="136"/>
        <end position="168"/>
    </location>
</feature>
<dbReference type="GO" id="GO:0005847">
    <property type="term" value="C:mRNA cleavage and polyadenylation specificity factor complex"/>
    <property type="evidence" value="ECO:0007669"/>
    <property type="project" value="EnsemblFungi"/>
</dbReference>
<accession>A0A1E3NVE8</accession>
<dbReference type="InterPro" id="IPR036322">
    <property type="entry name" value="WD40_repeat_dom_sf"/>
</dbReference>
<dbReference type="Pfam" id="PF00400">
    <property type="entry name" value="WD40"/>
    <property type="match status" value="4"/>
</dbReference>
<evidence type="ECO:0000256" key="1">
    <source>
        <dbReference type="ARBA" id="ARBA00022574"/>
    </source>
</evidence>
<dbReference type="PRINTS" id="PR00320">
    <property type="entry name" value="GPROTEINBRPT"/>
</dbReference>
<dbReference type="GeneID" id="30199613"/>
<dbReference type="InterPro" id="IPR020472">
    <property type="entry name" value="WD40_PAC1"/>
</dbReference>
<dbReference type="PANTHER" id="PTHR22836:SF0">
    <property type="entry name" value="PRE-MRNA 3' END PROCESSING PROTEIN WDR33"/>
    <property type="match status" value="1"/>
</dbReference>
<dbReference type="Gene3D" id="2.130.10.10">
    <property type="entry name" value="YVTN repeat-like/Quinoprotein amine dehydrogenase"/>
    <property type="match status" value="1"/>
</dbReference>
<keyword evidence="6" id="KW-0539">Nucleus</keyword>
<comment type="subcellular location">
    <subcellularLocation>
        <location evidence="6">Nucleus</location>
    </subcellularLocation>
</comment>
<keyword evidence="2" id="KW-0677">Repeat</keyword>
<evidence type="ECO:0000256" key="2">
    <source>
        <dbReference type="ARBA" id="ARBA00022737"/>
    </source>
</evidence>
<proteinExistence type="predicted"/>
<reference evidence="8 9" key="1">
    <citation type="journal article" date="2016" name="Proc. Natl. Acad. Sci. U.S.A.">
        <title>Comparative genomics of biotechnologically important yeasts.</title>
        <authorList>
            <person name="Riley R."/>
            <person name="Haridas S."/>
            <person name="Wolfe K.H."/>
            <person name="Lopes M.R."/>
            <person name="Hittinger C.T."/>
            <person name="Goeker M."/>
            <person name="Salamov A.A."/>
            <person name="Wisecaver J.H."/>
            <person name="Long T.M."/>
            <person name="Calvey C.H."/>
            <person name="Aerts A.L."/>
            <person name="Barry K.W."/>
            <person name="Choi C."/>
            <person name="Clum A."/>
            <person name="Coughlan A.Y."/>
            <person name="Deshpande S."/>
            <person name="Douglass A.P."/>
            <person name="Hanson S.J."/>
            <person name="Klenk H.-P."/>
            <person name="LaButti K.M."/>
            <person name="Lapidus A."/>
            <person name="Lindquist E.A."/>
            <person name="Lipzen A.M."/>
            <person name="Meier-Kolthoff J.P."/>
            <person name="Ohm R.A."/>
            <person name="Otillar R.P."/>
            <person name="Pangilinan J.L."/>
            <person name="Peng Y."/>
            <person name="Rokas A."/>
            <person name="Rosa C.A."/>
            <person name="Scheuner C."/>
            <person name="Sibirny A.A."/>
            <person name="Slot J.C."/>
            <person name="Stielow J.B."/>
            <person name="Sun H."/>
            <person name="Kurtzman C.P."/>
            <person name="Blackwell M."/>
            <person name="Grigoriev I.V."/>
            <person name="Jeffries T.W."/>
        </authorList>
    </citation>
    <scope>NUCLEOTIDE SEQUENCE [LARGE SCALE GENOMIC DNA]</scope>
    <source>
        <strain evidence="9">ATCC 58044 / CBS 1984 / NCYC 433 / NRRL Y-366-8</strain>
    </source>
</reference>
<evidence type="ECO:0000256" key="7">
    <source>
        <dbReference type="SAM" id="MobiDB-lite"/>
    </source>
</evidence>
<evidence type="ECO:0000313" key="9">
    <source>
        <dbReference type="Proteomes" id="UP000094112"/>
    </source>
</evidence>
<dbReference type="SMART" id="SM00320">
    <property type="entry name" value="WD40"/>
    <property type="match status" value="7"/>
</dbReference>
<evidence type="ECO:0000256" key="3">
    <source>
        <dbReference type="ARBA" id="ARBA00025498"/>
    </source>
</evidence>
<feature type="repeat" description="WD" evidence="5">
    <location>
        <begin position="177"/>
        <end position="218"/>
    </location>
</feature>
<dbReference type="EMBL" id="KV454214">
    <property type="protein sequence ID" value="ODQ57118.1"/>
    <property type="molecule type" value="Genomic_DNA"/>
</dbReference>
<dbReference type="GO" id="GO:0180010">
    <property type="term" value="P:co-transcriptional mRNA 3'-end processing, cleavage and polyadenylation pathway"/>
    <property type="evidence" value="ECO:0007669"/>
    <property type="project" value="EnsemblFungi"/>
</dbReference>
<dbReference type="GO" id="GO:0000785">
    <property type="term" value="C:chromatin"/>
    <property type="evidence" value="ECO:0007669"/>
    <property type="project" value="EnsemblFungi"/>
</dbReference>
<evidence type="ECO:0000256" key="4">
    <source>
        <dbReference type="ARBA" id="ARBA00026154"/>
    </source>
</evidence>
<dbReference type="STRING" id="683960.A0A1E3NVE8"/>
<protein>
    <recommendedName>
        <fullName evidence="4 6">Polyadenylation factor subunit 2</fullName>
    </recommendedName>
</protein>
<sequence length="478" mass="54072">MASYERPERQSYYNPQSIETQLASQQKRSTAHRRIIDHGASFGRWSIYKKLNHKQPKLGHIRPEASYTIDLLPVIDNKKEPIIDTPTKFVHLSSNKAKHAIHCIKWTPEGRRLLVASHSGEFTLWNGMTFNFETIMQAHDTAVLSLEYSHNDDWLLSGDQDGVLKFWQPNFNNLNILKAHDDAIRDVSFAPGDGKFVTASDDSSLKIWNFSNGQEERVLKGHNWDVKCADWHSSLGLIVSGSKDNLIKLWDPRTGNCISTLHGFKHTITKTKFQPSQDSYLLSSISRDRSMRIFDLRTMKDLFIYRSEVDLSSLAWNPIHHEMLTTGGYDGSMNHYNLNNLVPDTLETIKPFHTIPYAHEKAIHSLEYHPLGHLLTSAGADRSARFWCRGRPNDPNVFNDPPYTNDKVGAWYFAINNAVNAVVPANENVGKQVGNSNNSNNGYNDRRSYNLPGLDGGDYDGGNNSNNSNGFNLPGLGY</sequence>
<feature type="compositionally biased region" description="Low complexity" evidence="7">
    <location>
        <begin position="461"/>
        <end position="478"/>
    </location>
</feature>